<evidence type="ECO:0000256" key="1">
    <source>
        <dbReference type="SAM" id="SignalP"/>
    </source>
</evidence>
<organism evidence="3 4">
    <name type="scientific">Vibrio mediterranei</name>
    <dbReference type="NCBI Taxonomy" id="689"/>
    <lineage>
        <taxon>Bacteria</taxon>
        <taxon>Pseudomonadati</taxon>
        <taxon>Pseudomonadota</taxon>
        <taxon>Gammaproteobacteria</taxon>
        <taxon>Vibrionales</taxon>
        <taxon>Vibrionaceae</taxon>
        <taxon>Vibrio</taxon>
    </lineage>
</organism>
<evidence type="ECO:0000313" key="3">
    <source>
        <dbReference type="EMBL" id="AYV21839.1"/>
    </source>
</evidence>
<dbReference type="RefSeq" id="WP_124940611.1">
    <property type="nucleotide sequence ID" value="NZ_CP033577.1"/>
</dbReference>
<gene>
    <name evidence="3" type="ORF">ECB94_11520</name>
</gene>
<feature type="chain" id="PRO_5017941725" evidence="1">
    <location>
        <begin position="19"/>
        <end position="200"/>
    </location>
</feature>
<evidence type="ECO:0000313" key="4">
    <source>
        <dbReference type="Proteomes" id="UP000279760"/>
    </source>
</evidence>
<dbReference type="InterPro" id="IPR032389">
    <property type="entry name" value="GspB_C"/>
</dbReference>
<dbReference type="AlphaFoldDB" id="A0A3G4VC34"/>
<proteinExistence type="predicted"/>
<protein>
    <submittedName>
        <fullName evidence="3">General secretion pathway protein GspB</fullName>
    </submittedName>
</protein>
<dbReference type="Pfam" id="PF16537">
    <property type="entry name" value="T2SSB"/>
    <property type="match status" value="1"/>
</dbReference>
<feature type="signal peptide" evidence="1">
    <location>
        <begin position="1"/>
        <end position="18"/>
    </location>
</feature>
<dbReference type="EMBL" id="CP033577">
    <property type="protein sequence ID" value="AYV21839.1"/>
    <property type="molecule type" value="Genomic_DNA"/>
</dbReference>
<accession>A0A3G4VC34</accession>
<reference evidence="3 4" key="1">
    <citation type="submission" date="2018-11" db="EMBL/GenBank/DDBJ databases">
        <title>Complete Genome Sequence of Vbrio mediterranei 117-T6: a Potential Pathogen Bacteria Isolated from the Conchocelis of Pyropia.</title>
        <authorList>
            <person name="Liu Q."/>
        </authorList>
    </citation>
    <scope>NUCLEOTIDE SEQUENCE [LARGE SCALE GENOMIC DNA]</scope>
    <source>
        <strain evidence="3 4">117-T6</strain>
    </source>
</reference>
<name>A0A3G4VC34_9VIBR</name>
<keyword evidence="1" id="KW-0732">Signal</keyword>
<evidence type="ECO:0000259" key="2">
    <source>
        <dbReference type="Pfam" id="PF16537"/>
    </source>
</evidence>
<sequence length="200" mass="22183">MKSLIWSSLVLVSIGAMASQNAPEDSQQLSKPYSILAYPDFAELKPLPQVRVPVTTTQVTQVVNTTSASSPIDVVPDTNTVSEKPFDLENLDLSGLDPEIARKVASAINKTEPSLIPSNSDHIALEDNQARYRGRLPALNLQTHMYSSDAQRRWVKINGQELKEGDRLNNIQLLAIEPQFITIRFDNDIIDIPALYEWGG</sequence>
<dbReference type="Proteomes" id="UP000279760">
    <property type="component" value="Chromosome 1"/>
</dbReference>
<feature type="domain" description="Type II secretion system protein GspB C-terminal" evidence="2">
    <location>
        <begin position="136"/>
        <end position="194"/>
    </location>
</feature>
<dbReference type="GO" id="GO:0015627">
    <property type="term" value="C:type II protein secretion system complex"/>
    <property type="evidence" value="ECO:0007669"/>
    <property type="project" value="InterPro"/>
</dbReference>